<feature type="domain" description="Peptidase M16 C-terminal" evidence="3">
    <location>
        <begin position="633"/>
        <end position="803"/>
    </location>
</feature>
<proteinExistence type="inferred from homology"/>
<feature type="domain" description="Peptidase M16 N-terminal" evidence="2">
    <location>
        <begin position="47"/>
        <end position="194"/>
    </location>
</feature>
<protein>
    <recommendedName>
        <fullName evidence="6">Insulinase family protein</fullName>
    </recommendedName>
</protein>
<dbReference type="Pfam" id="PF05193">
    <property type="entry name" value="Peptidase_M16_C"/>
    <property type="match status" value="2"/>
</dbReference>
<dbReference type="SUPFAM" id="SSF63411">
    <property type="entry name" value="LuxS/MPP-like metallohydrolase"/>
    <property type="match status" value="4"/>
</dbReference>
<dbReference type="InterPro" id="IPR007863">
    <property type="entry name" value="Peptidase_M16_C"/>
</dbReference>
<accession>A0A2N1PQU0</accession>
<evidence type="ECO:0008006" key="6">
    <source>
        <dbReference type="Google" id="ProtNLM"/>
    </source>
</evidence>
<evidence type="ECO:0000313" key="4">
    <source>
        <dbReference type="EMBL" id="PKK90699.1"/>
    </source>
</evidence>
<dbReference type="EMBL" id="PGXC01000004">
    <property type="protein sequence ID" value="PKK90699.1"/>
    <property type="molecule type" value="Genomic_DNA"/>
</dbReference>
<evidence type="ECO:0000256" key="1">
    <source>
        <dbReference type="ARBA" id="ARBA00007261"/>
    </source>
</evidence>
<dbReference type="InterPro" id="IPR050361">
    <property type="entry name" value="MPP/UQCRC_Complex"/>
</dbReference>
<dbReference type="Pfam" id="PF00675">
    <property type="entry name" value="Peptidase_M16"/>
    <property type="match status" value="2"/>
</dbReference>
<comment type="similarity">
    <text evidence="1">Belongs to the peptidase M16 family.</text>
</comment>
<evidence type="ECO:0000313" key="5">
    <source>
        <dbReference type="Proteomes" id="UP000233256"/>
    </source>
</evidence>
<dbReference type="InterPro" id="IPR011249">
    <property type="entry name" value="Metalloenz_LuxS/M16"/>
</dbReference>
<dbReference type="Proteomes" id="UP000233256">
    <property type="component" value="Unassembled WGS sequence"/>
</dbReference>
<feature type="domain" description="Peptidase M16 N-terminal" evidence="2">
    <location>
        <begin position="502"/>
        <end position="620"/>
    </location>
</feature>
<dbReference type="PANTHER" id="PTHR11851">
    <property type="entry name" value="METALLOPROTEASE"/>
    <property type="match status" value="1"/>
</dbReference>
<feature type="domain" description="Peptidase M16 C-terminal" evidence="3">
    <location>
        <begin position="203"/>
        <end position="380"/>
    </location>
</feature>
<name>A0A2N1PQU0_9BACT</name>
<evidence type="ECO:0000259" key="3">
    <source>
        <dbReference type="Pfam" id="PF05193"/>
    </source>
</evidence>
<sequence>MEKYASRTHIRIHILLLTFLFLALVNLSFAASPGKLLEKKLPNGMKILVKENSSNKSITFNCLVKTGSIHEGDYLGMGLSHYLEHLVSGGSTSLRTEDEYSALTKKIGAYVNAYTTYGHTAYHITADRSKADDALAMITENLMLCSLYDKEIIREKDVILKEFVYRTTSPRDMISQRHMELVFRNSNLKYPIIGIEELFKKGSRDNLVDYYSSRYQPNNMIFVACGDFKAEEMLAKVEKSFEKFSPGKLFAPNLAEEPVITGNRRYVEEFDTKLPLGYITWVVPESDYREYFALDVAMEILFSKRNSPVRLKLIEETGLVTSLYGFLQDIDGVNGRLLRIIFDARKSSDMDRIISLLDQEVAKVLEKGITSEQVESAKARYKAYNYLKTPSSEDEADKIARNIYSYGIPDTFDLYMDEYERLTPQDCTKAMKKFFVPTNRVIFLAVPKGEARALRKADKTEVTSSVITRRELDKNFTLIHQFSDKAPLINGTISLKDLTIDHESSKTLGMVEFLLGMMLRGSKNFPSKALDNWTEDHMASFSVTVKRNEASFSFRCLKDDYPTMEKILVDAFTNPLFEKEEIDLALKRVDSAYKSSISDPAELHGEFRNSVLYKGKRDSASLRERNEILQKTTADQLKKMFKSLFKTQGLHISYYGDLTPAEAEKFAGNIRKAIPAGIPEAPIERIVIPKGPAEYDNPYKFEAVNVNLNYPAPDYGSPDFMPMLATWIILNGSNGRLHTATRIDRDLAYFAYSSYTHGNHSSFFRLISQTSLEKKDELRKTLAEAVARLAKGDLTSEEIQSAVDEWHSKIKSIYTDEKYFELLAGYDSKGLGCDFPDKAAIAMKKLTVKEISDAVSRWLKDPIVIISYPEKKKEEK</sequence>
<organism evidence="4 5">
    <name type="scientific">Candidatus Wallbacteria bacterium HGW-Wallbacteria-1</name>
    <dbReference type="NCBI Taxonomy" id="2013854"/>
    <lineage>
        <taxon>Bacteria</taxon>
        <taxon>Candidatus Walliibacteriota</taxon>
    </lineage>
</organism>
<reference evidence="4 5" key="1">
    <citation type="journal article" date="2017" name="ISME J.">
        <title>Potential for microbial H2 and metal transformations associated with novel bacteria and archaea in deep terrestrial subsurface sediments.</title>
        <authorList>
            <person name="Hernsdorf A.W."/>
            <person name="Amano Y."/>
            <person name="Miyakawa K."/>
            <person name="Ise K."/>
            <person name="Suzuki Y."/>
            <person name="Anantharaman K."/>
            <person name="Probst A."/>
            <person name="Burstein D."/>
            <person name="Thomas B.C."/>
            <person name="Banfield J.F."/>
        </authorList>
    </citation>
    <scope>NUCLEOTIDE SEQUENCE [LARGE SCALE GENOMIC DNA]</scope>
    <source>
        <strain evidence="4">HGW-Wallbacteria-1</strain>
    </source>
</reference>
<evidence type="ECO:0000259" key="2">
    <source>
        <dbReference type="Pfam" id="PF00675"/>
    </source>
</evidence>
<dbReference type="GO" id="GO:0046872">
    <property type="term" value="F:metal ion binding"/>
    <property type="evidence" value="ECO:0007669"/>
    <property type="project" value="InterPro"/>
</dbReference>
<dbReference type="AlphaFoldDB" id="A0A2N1PQU0"/>
<gene>
    <name evidence="4" type="ORF">CVV64_07405</name>
</gene>
<dbReference type="InterPro" id="IPR011765">
    <property type="entry name" value="Pept_M16_N"/>
</dbReference>
<dbReference type="Gene3D" id="3.30.830.10">
    <property type="entry name" value="Metalloenzyme, LuxS/M16 peptidase-like"/>
    <property type="match status" value="4"/>
</dbReference>
<dbReference type="PANTHER" id="PTHR11851:SF49">
    <property type="entry name" value="MITOCHONDRIAL-PROCESSING PEPTIDASE SUBUNIT ALPHA"/>
    <property type="match status" value="1"/>
</dbReference>
<comment type="caution">
    <text evidence="4">The sequence shown here is derived from an EMBL/GenBank/DDBJ whole genome shotgun (WGS) entry which is preliminary data.</text>
</comment>